<name>A0A0K0N6Z4_9CAUD</name>
<feature type="region of interest" description="Disordered" evidence="1">
    <location>
        <begin position="1"/>
        <end position="25"/>
    </location>
</feature>
<dbReference type="RefSeq" id="YP_009187135.1">
    <property type="nucleotide sequence ID" value="NC_028653.1"/>
</dbReference>
<dbReference type="GeneID" id="26516031"/>
<organism evidence="2 3">
    <name type="scientific">Gordonia phage GTE8</name>
    <dbReference type="NCBI Taxonomy" id="1647475"/>
    <lineage>
        <taxon>Viruses</taxon>
        <taxon>Duplodnaviria</taxon>
        <taxon>Heunggongvirae</taxon>
        <taxon>Uroviricota</taxon>
        <taxon>Caudoviricetes</taxon>
        <taxon>Zierdtviridae</taxon>
        <taxon>Emilbogenvirinae</taxon>
        <taxon>Foxborovirus</taxon>
        <taxon>Foxborovirus GTE8</taxon>
    </lineage>
</organism>
<dbReference type="Proteomes" id="UP000204476">
    <property type="component" value="Genome"/>
</dbReference>
<sequence>MPATGYLGHNVYRSADDHKQPTPVELLTGHRPRALRRNDEIGPAIAARTDPGYPAREGSSQDIRNAVAFRTRNGSVSAGWIPCRELCRWITGRYDGADNGCALPGSWVRELTEVASTQLSAYVYVVFSYETPIAWLDMRDTAPVPSPLLTVPDVRYSLATGRHQTSVLSHLPLKPNGERDYSRSYVTTGQRATLPDVDPGEVRRGRGASPFGPRSGGY</sequence>
<protein>
    <submittedName>
        <fullName evidence="2">Uncharacterized protein</fullName>
    </submittedName>
</protein>
<gene>
    <name evidence="2" type="ORF">GTE8_73</name>
</gene>
<proteinExistence type="predicted"/>
<evidence type="ECO:0000313" key="3">
    <source>
        <dbReference type="Proteomes" id="UP000204476"/>
    </source>
</evidence>
<dbReference type="EMBL" id="KR053201">
    <property type="protein sequence ID" value="AKJ72416.1"/>
    <property type="molecule type" value="Genomic_DNA"/>
</dbReference>
<evidence type="ECO:0000313" key="2">
    <source>
        <dbReference type="EMBL" id="AKJ72416.1"/>
    </source>
</evidence>
<reference evidence="2 3" key="1">
    <citation type="journal article" date="2015" name="PLoS ONE">
        <title>Lysis to Kill: Evaluation of the Lytic Abilities, and Genomics of Nine Bacteriophages Infective for Gordonia spp. and Their Potential Use in Activated Sludge Foam Biocontrol.</title>
        <authorList>
            <person name="Dyson Z.A."/>
            <person name="Tucci J."/>
            <person name="Seviour R.J."/>
            <person name="Petrovski S."/>
        </authorList>
    </citation>
    <scope>NUCLEOTIDE SEQUENCE [LARGE SCALE GENOMIC DNA]</scope>
</reference>
<keyword evidence="3" id="KW-1185">Reference proteome</keyword>
<accession>A0A0K0N6Z4</accession>
<dbReference type="KEGG" id="vg:26516031"/>
<feature type="region of interest" description="Disordered" evidence="1">
    <location>
        <begin position="170"/>
        <end position="218"/>
    </location>
</feature>
<evidence type="ECO:0000256" key="1">
    <source>
        <dbReference type="SAM" id="MobiDB-lite"/>
    </source>
</evidence>